<proteinExistence type="predicted"/>
<dbReference type="EMBL" id="KI981278">
    <property type="protein sequence ID" value="EXA28867.1"/>
    <property type="molecule type" value="Genomic_DNA"/>
</dbReference>
<organism evidence="1">
    <name type="scientific">Fusarium oxysporum f. sp. pisi HDV247</name>
    <dbReference type="NCBI Taxonomy" id="1080344"/>
    <lineage>
        <taxon>Eukaryota</taxon>
        <taxon>Fungi</taxon>
        <taxon>Dikarya</taxon>
        <taxon>Ascomycota</taxon>
        <taxon>Pezizomycotina</taxon>
        <taxon>Sordariomycetes</taxon>
        <taxon>Hypocreomycetidae</taxon>
        <taxon>Hypocreales</taxon>
        <taxon>Nectriaceae</taxon>
        <taxon>Fusarium</taxon>
        <taxon>Fusarium oxysporum species complex</taxon>
    </lineage>
</organism>
<reference evidence="1" key="1">
    <citation type="submission" date="2011-10" db="EMBL/GenBank/DDBJ databases">
        <title>The Genome Sequence of Fusarium oxysporum HDV247.</title>
        <authorList>
            <consortium name="The Broad Institute Genome Sequencing Platform"/>
            <person name="Ma L.-J."/>
            <person name="Gale L.R."/>
            <person name="Schwartz D.C."/>
            <person name="Zhou S."/>
            <person name="Corby-Kistler H."/>
            <person name="Young S.K."/>
            <person name="Zeng Q."/>
            <person name="Gargeya S."/>
            <person name="Fitzgerald M."/>
            <person name="Haas B."/>
            <person name="Abouelleil A."/>
            <person name="Alvarado L."/>
            <person name="Arachchi H.M."/>
            <person name="Berlin A."/>
            <person name="Brown A."/>
            <person name="Chapman S.B."/>
            <person name="Chen Z."/>
            <person name="Dunbar C."/>
            <person name="Freedman E."/>
            <person name="Gearin G."/>
            <person name="Goldberg J."/>
            <person name="Griggs A."/>
            <person name="Gujja S."/>
            <person name="Heiman D."/>
            <person name="Howarth C."/>
            <person name="Larson L."/>
            <person name="Lui A."/>
            <person name="MacDonald P.J.P."/>
            <person name="Montmayeur A."/>
            <person name="Murphy C."/>
            <person name="Neiman D."/>
            <person name="Pearson M."/>
            <person name="Priest M."/>
            <person name="Roberts A."/>
            <person name="Saif S."/>
            <person name="Shea T."/>
            <person name="Shenoy N."/>
            <person name="Sisk P."/>
            <person name="Stolte C."/>
            <person name="Sykes S."/>
            <person name="Wortman J."/>
            <person name="Nusbaum C."/>
            <person name="Birren B."/>
        </authorList>
    </citation>
    <scope>NUCLEOTIDE SEQUENCE [LARGE SCALE GENOMIC DNA]</scope>
    <source>
        <strain evidence="1">HDV247</strain>
    </source>
</reference>
<sequence length="39" mass="4120">ATSTSSPALASMRRYECPGTCASAYVCQHTLRAGTDEPE</sequence>
<protein>
    <submittedName>
        <fullName evidence="1">Uncharacterized protein</fullName>
    </submittedName>
</protein>
<evidence type="ECO:0000313" key="1">
    <source>
        <dbReference type="EMBL" id="EXA28867.1"/>
    </source>
</evidence>
<accession>W9NFX6</accession>
<feature type="non-terminal residue" evidence="1">
    <location>
        <position position="1"/>
    </location>
</feature>
<dbReference type="Proteomes" id="UP000030751">
    <property type="component" value="Unassembled WGS sequence"/>
</dbReference>
<dbReference type="HOGENOM" id="CLU_3322421_0_0_1"/>
<name>W9NFX6_FUSOX</name>
<dbReference type="AlphaFoldDB" id="W9NFX6"/>
<reference evidence="1" key="2">
    <citation type="submission" date="2014-02" db="EMBL/GenBank/DDBJ databases">
        <title>Annotation of the Genome Sequence of Fusarium oxysporum HDV247.</title>
        <authorList>
            <consortium name="The Broad Institute Genomics Platform"/>
            <person name="Ma L.-J."/>
            <person name="Corby-Kistler H."/>
            <person name="Broz K."/>
            <person name="Gale L.R."/>
            <person name="Jonkers W."/>
            <person name="O'Donnell K."/>
            <person name="Ploetz R."/>
            <person name="Steinberg C."/>
            <person name="Schwartz D.C."/>
            <person name="VanEtten H."/>
            <person name="Zhou S."/>
            <person name="Young S.K."/>
            <person name="Zeng Q."/>
            <person name="Gargeya S."/>
            <person name="Fitzgerald M."/>
            <person name="Abouelleil A."/>
            <person name="Alvarado L."/>
            <person name="Chapman S.B."/>
            <person name="Gainer-Dewar J."/>
            <person name="Goldberg J."/>
            <person name="Griggs A."/>
            <person name="Gujja S."/>
            <person name="Hansen M."/>
            <person name="Howarth C."/>
            <person name="Imamovic A."/>
            <person name="Ireland A."/>
            <person name="Larimer J."/>
            <person name="McCowan C."/>
            <person name="Murphy C."/>
            <person name="Pearson M."/>
            <person name="Poon T.W."/>
            <person name="Priest M."/>
            <person name="Roberts A."/>
            <person name="Saif S."/>
            <person name="Shea T."/>
            <person name="Sykes S."/>
            <person name="Wortman J."/>
            <person name="Nusbaum C."/>
            <person name="Birren B."/>
        </authorList>
    </citation>
    <scope>NUCLEOTIDE SEQUENCE</scope>
    <source>
        <strain evidence="1">HDV247</strain>
    </source>
</reference>
<gene>
    <name evidence="1" type="ORF">FOVG_19561</name>
</gene>